<dbReference type="CDD" id="cd06592">
    <property type="entry name" value="GH31_NET37"/>
    <property type="match status" value="1"/>
</dbReference>
<dbReference type="PANTHER" id="PTHR43053:SF4">
    <property type="entry name" value="MYOGENESIS-REGULATING GLYCOSIDASE"/>
    <property type="match status" value="1"/>
</dbReference>
<dbReference type="SUPFAM" id="SSF51011">
    <property type="entry name" value="Glycosyl hydrolase domain"/>
    <property type="match status" value="1"/>
</dbReference>
<gene>
    <name evidence="5" type="ORF">CCAX7_63020</name>
</gene>
<dbReference type="PANTHER" id="PTHR43053">
    <property type="entry name" value="GLYCOSIDASE FAMILY 31"/>
    <property type="match status" value="1"/>
</dbReference>
<evidence type="ECO:0000256" key="1">
    <source>
        <dbReference type="ARBA" id="ARBA00007806"/>
    </source>
</evidence>
<dbReference type="InterPro" id="IPR050985">
    <property type="entry name" value="Alpha-glycosidase_related"/>
</dbReference>
<comment type="similarity">
    <text evidence="1 4">Belongs to the glycosyl hydrolase 31 family.</text>
</comment>
<keyword evidence="3 4" id="KW-0326">Glycosidase</keyword>
<protein>
    <submittedName>
        <fullName evidence="5">Glycosyl hydrolase family 31</fullName>
    </submittedName>
</protein>
<dbReference type="Gene3D" id="2.60.40.1180">
    <property type="entry name" value="Golgi alpha-mannosidase II"/>
    <property type="match status" value="1"/>
</dbReference>
<dbReference type="Pfam" id="PF21365">
    <property type="entry name" value="Glyco_hydro_31_3rd"/>
    <property type="match status" value="1"/>
</dbReference>
<dbReference type="RefSeq" id="WP_119321784.1">
    <property type="nucleotide sequence ID" value="NZ_AP025739.1"/>
</dbReference>
<evidence type="ECO:0000256" key="4">
    <source>
        <dbReference type="RuleBase" id="RU361185"/>
    </source>
</evidence>
<keyword evidence="6" id="KW-1185">Reference proteome</keyword>
<keyword evidence="2 4" id="KW-0378">Hydrolase</keyword>
<accession>A0A402CWS7</accession>
<dbReference type="InterPro" id="IPR013780">
    <property type="entry name" value="Glyco_hydro_b"/>
</dbReference>
<dbReference type="Gene3D" id="3.20.20.80">
    <property type="entry name" value="Glycosidases"/>
    <property type="match status" value="1"/>
</dbReference>
<dbReference type="InterPro" id="IPR017853">
    <property type="entry name" value="GH"/>
</dbReference>
<evidence type="ECO:0000256" key="2">
    <source>
        <dbReference type="ARBA" id="ARBA00022801"/>
    </source>
</evidence>
<dbReference type="OrthoDB" id="176168at2"/>
<dbReference type="GO" id="GO:0004553">
    <property type="term" value="F:hydrolase activity, hydrolyzing O-glycosyl compounds"/>
    <property type="evidence" value="ECO:0007669"/>
    <property type="project" value="InterPro"/>
</dbReference>
<reference evidence="5 6" key="1">
    <citation type="journal article" date="2019" name="Int. J. Syst. Evol. Microbiol.">
        <title>Capsulimonas corticalis gen. nov., sp. nov., an aerobic capsulated bacterium, of a novel bacterial order, Capsulimonadales ord. nov., of the class Armatimonadia of the phylum Armatimonadetes.</title>
        <authorList>
            <person name="Li J."/>
            <person name="Kudo C."/>
            <person name="Tonouchi A."/>
        </authorList>
    </citation>
    <scope>NUCLEOTIDE SEQUENCE [LARGE SCALE GENOMIC DNA]</scope>
    <source>
        <strain evidence="5 6">AX-7</strain>
    </source>
</reference>
<dbReference type="Proteomes" id="UP000287394">
    <property type="component" value="Chromosome"/>
</dbReference>
<evidence type="ECO:0000256" key="3">
    <source>
        <dbReference type="ARBA" id="ARBA00023295"/>
    </source>
</evidence>
<dbReference type="GO" id="GO:0005975">
    <property type="term" value="P:carbohydrate metabolic process"/>
    <property type="evidence" value="ECO:0007669"/>
    <property type="project" value="InterPro"/>
</dbReference>
<evidence type="ECO:0000313" key="5">
    <source>
        <dbReference type="EMBL" id="BDI34251.1"/>
    </source>
</evidence>
<dbReference type="EMBL" id="AP025739">
    <property type="protein sequence ID" value="BDI34251.1"/>
    <property type="molecule type" value="Genomic_DNA"/>
</dbReference>
<dbReference type="InterPro" id="IPR000322">
    <property type="entry name" value="Glyco_hydro_31_TIM"/>
</dbReference>
<name>A0A402CWS7_9BACT</name>
<dbReference type="Pfam" id="PF01055">
    <property type="entry name" value="Glyco_hydro_31_2nd"/>
    <property type="match status" value="1"/>
</dbReference>
<dbReference type="SUPFAM" id="SSF51445">
    <property type="entry name" value="(Trans)glycosidases"/>
    <property type="match status" value="1"/>
</dbReference>
<proteinExistence type="inferred from homology"/>
<dbReference type="InterPro" id="IPR048395">
    <property type="entry name" value="Glyco_hydro_31_C"/>
</dbReference>
<evidence type="ECO:0000313" key="6">
    <source>
        <dbReference type="Proteomes" id="UP000287394"/>
    </source>
</evidence>
<organism evidence="5 6">
    <name type="scientific">Capsulimonas corticalis</name>
    <dbReference type="NCBI Taxonomy" id="2219043"/>
    <lineage>
        <taxon>Bacteria</taxon>
        <taxon>Bacillati</taxon>
        <taxon>Armatimonadota</taxon>
        <taxon>Armatimonadia</taxon>
        <taxon>Capsulimonadales</taxon>
        <taxon>Capsulimonadaceae</taxon>
        <taxon>Capsulimonas</taxon>
    </lineage>
</organism>
<dbReference type="KEGG" id="ccot:CCAX7_63020"/>
<sequence>MTLIDLRETEVSPSDTNTRRIALRPGEYWWGGVVEDGAKMPFRDRFYHCDMTHNIRGNQATPLLISSHGRFVWSEQPLRFTFDERDGGLTVASDGAELVFEEGHDDLAGAYRSACRRFFLPSGQLPDPLNFLAPQYNSWIEMQYEPTQSKVLEYARGIRECGFPPGVLMIDDNWFEHHGDWRFHTGRFPDPGAMVRQLHDDGFRVMLWISPFISPDCGVYRELERKNLLVLDAHGAPIVRAWWNGQSAMLDLSNPSAVQWLTRRLDHLVAAYGVDGFKFDAGDPEYIRAEDVLHGSMDALGYCQAWAEIGLNYRFNEYRACWKLAGQPLVQRLRDRLHTWGSGGLADIVPNGLAQGLAGYGFTCPDMVGGGDIGSFSGDDFQVDQELFVRTLQASLLFPIVQFSLAPWRVLDAEHLRYCRDAVQLRQSLAPEILALAERSARTGEPILRHMSYVFPHADLESVQDQFLLGDSILVAPVTEQGARSRRVAFPDGSWRAEHGEVIEGPCVQTVDAPLGRLPWFRRVSQ</sequence>
<dbReference type="AlphaFoldDB" id="A0A402CWS7"/>